<evidence type="ECO:0000256" key="4">
    <source>
        <dbReference type="SAM" id="MobiDB-lite"/>
    </source>
</evidence>
<dbReference type="GO" id="GO:0003677">
    <property type="term" value="F:DNA binding"/>
    <property type="evidence" value="ECO:0007669"/>
    <property type="project" value="UniProtKB-KW"/>
</dbReference>
<dbReference type="SUPFAM" id="SSF46785">
    <property type="entry name" value="Winged helix' DNA-binding domain"/>
    <property type="match status" value="1"/>
</dbReference>
<dbReference type="PANTHER" id="PTHR30136">
    <property type="entry name" value="HELIX-TURN-HELIX TRANSCRIPTIONAL REGULATOR, ICLR FAMILY"/>
    <property type="match status" value="1"/>
</dbReference>
<dbReference type="InterPro" id="IPR005471">
    <property type="entry name" value="Tscrpt_reg_IclR_N"/>
</dbReference>
<dbReference type="SMART" id="SM00346">
    <property type="entry name" value="HTH_ICLR"/>
    <property type="match status" value="1"/>
</dbReference>
<dbReference type="AlphaFoldDB" id="A0A660C7I5"/>
<evidence type="ECO:0000256" key="2">
    <source>
        <dbReference type="ARBA" id="ARBA00023125"/>
    </source>
</evidence>
<dbReference type="InterPro" id="IPR029016">
    <property type="entry name" value="GAF-like_dom_sf"/>
</dbReference>
<evidence type="ECO:0000256" key="1">
    <source>
        <dbReference type="ARBA" id="ARBA00023015"/>
    </source>
</evidence>
<gene>
    <name evidence="7" type="ORF">JD82_00170</name>
</gene>
<evidence type="ECO:0000256" key="3">
    <source>
        <dbReference type="ARBA" id="ARBA00023163"/>
    </source>
</evidence>
<dbReference type="Gene3D" id="3.30.450.40">
    <property type="match status" value="1"/>
</dbReference>
<dbReference type="EMBL" id="VLJV01000001">
    <property type="protein sequence ID" value="TWH18354.1"/>
    <property type="molecule type" value="Genomic_DNA"/>
</dbReference>
<dbReference type="PANTHER" id="PTHR30136:SF39">
    <property type="entry name" value="TRANSCRIPTIONAL REGULATORY PROTEIN"/>
    <property type="match status" value="1"/>
</dbReference>
<dbReference type="GO" id="GO:0003700">
    <property type="term" value="F:DNA-binding transcription factor activity"/>
    <property type="evidence" value="ECO:0007669"/>
    <property type="project" value="TreeGrafter"/>
</dbReference>
<dbReference type="InterPro" id="IPR014757">
    <property type="entry name" value="Tscrpt_reg_IclR_C"/>
</dbReference>
<keyword evidence="3" id="KW-0804">Transcription</keyword>
<proteinExistence type="predicted"/>
<evidence type="ECO:0000259" key="6">
    <source>
        <dbReference type="PROSITE" id="PS51078"/>
    </source>
</evidence>
<dbReference type="Proteomes" id="UP000317303">
    <property type="component" value="Unassembled WGS sequence"/>
</dbReference>
<reference evidence="7 8" key="1">
    <citation type="submission" date="2019-07" db="EMBL/GenBank/DDBJ databases">
        <title>R&amp;d 2014.</title>
        <authorList>
            <person name="Klenk H.-P."/>
        </authorList>
    </citation>
    <scope>NUCLEOTIDE SEQUENCE [LARGE SCALE GENOMIC DNA]</scope>
    <source>
        <strain evidence="7 8">DSM 43194</strain>
    </source>
</reference>
<feature type="region of interest" description="Disordered" evidence="4">
    <location>
        <begin position="1"/>
        <end position="28"/>
    </location>
</feature>
<evidence type="ECO:0000313" key="7">
    <source>
        <dbReference type="EMBL" id="TWH18354.1"/>
    </source>
</evidence>
<dbReference type="SUPFAM" id="SSF55781">
    <property type="entry name" value="GAF domain-like"/>
    <property type="match status" value="1"/>
</dbReference>
<dbReference type="GO" id="GO:0045892">
    <property type="term" value="P:negative regulation of DNA-templated transcription"/>
    <property type="evidence" value="ECO:0007669"/>
    <property type="project" value="TreeGrafter"/>
</dbReference>
<dbReference type="Pfam" id="PF09339">
    <property type="entry name" value="HTH_IclR"/>
    <property type="match status" value="1"/>
</dbReference>
<feature type="domain" description="HTH iclR-type" evidence="5">
    <location>
        <begin position="45"/>
        <end position="111"/>
    </location>
</feature>
<dbReference type="Gene3D" id="1.10.10.10">
    <property type="entry name" value="Winged helix-like DNA-binding domain superfamily/Winged helix DNA-binding domain"/>
    <property type="match status" value="1"/>
</dbReference>
<dbReference type="OrthoDB" id="9807558at2"/>
<dbReference type="InterPro" id="IPR036388">
    <property type="entry name" value="WH-like_DNA-bd_sf"/>
</dbReference>
<dbReference type="PROSITE" id="PS51077">
    <property type="entry name" value="HTH_ICLR"/>
    <property type="match status" value="1"/>
</dbReference>
<comment type="caution">
    <text evidence="7">The sequence shown here is derived from an EMBL/GenBank/DDBJ whole genome shotgun (WGS) entry which is preliminary data.</text>
</comment>
<keyword evidence="8" id="KW-1185">Reference proteome</keyword>
<organism evidence="7 8">
    <name type="scientific">Prauserella rugosa</name>
    <dbReference type="NCBI Taxonomy" id="43354"/>
    <lineage>
        <taxon>Bacteria</taxon>
        <taxon>Bacillati</taxon>
        <taxon>Actinomycetota</taxon>
        <taxon>Actinomycetes</taxon>
        <taxon>Pseudonocardiales</taxon>
        <taxon>Pseudonocardiaceae</taxon>
        <taxon>Prauserella</taxon>
    </lineage>
</organism>
<keyword evidence="2" id="KW-0238">DNA-binding</keyword>
<dbReference type="PROSITE" id="PS51078">
    <property type="entry name" value="ICLR_ED"/>
    <property type="match status" value="1"/>
</dbReference>
<evidence type="ECO:0000313" key="8">
    <source>
        <dbReference type="Proteomes" id="UP000317303"/>
    </source>
</evidence>
<accession>A0A660C7I5</accession>
<sequence>MGGVSANADANRPSNPRTDHGHAARRSASWTIAHTPDETPGPAGSQSIQRALVLLNLVGVLARDRPDGVSLAELTRVSGRPKASVRRTLVALASEGYVEQDPDTALYRLGVQARVLGGLAGQDSDDIGALCTDSLIRLADASSDTSFLTMRHGSYGVCTHRQEGPGPIRNYALAVGDRHPLGVGAGSLAILSALPDDDVEAVLASTSTTRQRYPRFDDASLWELVHRSRQAGYALNDGRVVPGSWALGVAVPDAAGRPVAALSIASIAERFDRHRQDELAALLHQEARTVHAALIRSQESRATRGRP</sequence>
<keyword evidence="1" id="KW-0805">Transcription regulation</keyword>
<evidence type="ECO:0000259" key="5">
    <source>
        <dbReference type="PROSITE" id="PS51077"/>
    </source>
</evidence>
<dbReference type="Pfam" id="PF01614">
    <property type="entry name" value="IclR_C"/>
    <property type="match status" value="1"/>
</dbReference>
<protein>
    <submittedName>
        <fullName evidence="7">IclR family transcriptional regulator</fullName>
    </submittedName>
</protein>
<dbReference type="InterPro" id="IPR036390">
    <property type="entry name" value="WH_DNA-bd_sf"/>
</dbReference>
<feature type="domain" description="IclR-ED" evidence="6">
    <location>
        <begin position="112"/>
        <end position="296"/>
    </location>
</feature>
<name>A0A660C7I5_9PSEU</name>
<dbReference type="InterPro" id="IPR050707">
    <property type="entry name" value="HTH_MetabolicPath_Reg"/>
</dbReference>